<feature type="transmembrane region" description="Helical" evidence="1">
    <location>
        <begin position="50"/>
        <end position="70"/>
    </location>
</feature>
<dbReference type="PANTHER" id="PTHR30199">
    <property type="entry name" value="MFS FAMILY TRANSPORTER, PREDICTED SUBSTRATE BENZOATE"/>
    <property type="match status" value="1"/>
</dbReference>
<feature type="transmembrane region" description="Helical" evidence="1">
    <location>
        <begin position="256"/>
        <end position="287"/>
    </location>
</feature>
<dbReference type="InterPro" id="IPR004711">
    <property type="entry name" value="Benzoate_Transporter"/>
</dbReference>
<evidence type="ECO:0000313" key="3">
    <source>
        <dbReference type="Proteomes" id="UP000316252"/>
    </source>
</evidence>
<protein>
    <submittedName>
        <fullName evidence="2">Benzoate/H(+) symporter BenE family transporter</fullName>
    </submittedName>
</protein>
<name>A0A506XWG2_9MICO</name>
<dbReference type="Proteomes" id="UP000316252">
    <property type="component" value="Unassembled WGS sequence"/>
</dbReference>
<feature type="transmembrane region" description="Helical" evidence="1">
    <location>
        <begin position="329"/>
        <end position="348"/>
    </location>
</feature>
<proteinExistence type="predicted"/>
<evidence type="ECO:0000256" key="1">
    <source>
        <dbReference type="SAM" id="Phobius"/>
    </source>
</evidence>
<keyword evidence="1" id="KW-1133">Transmembrane helix</keyword>
<accession>A0A506XWG2</accession>
<feature type="transmembrane region" description="Helical" evidence="1">
    <location>
        <begin position="220"/>
        <end position="244"/>
    </location>
</feature>
<feature type="transmembrane region" description="Helical" evidence="1">
    <location>
        <begin position="134"/>
        <end position="153"/>
    </location>
</feature>
<dbReference type="EMBL" id="VHQG01000004">
    <property type="protein sequence ID" value="TPW74546.1"/>
    <property type="molecule type" value="Genomic_DNA"/>
</dbReference>
<feature type="transmembrane region" description="Helical" evidence="1">
    <location>
        <begin position="12"/>
        <end position="38"/>
    </location>
</feature>
<sequence length="402" mass="39844">MTAGDRPASAPSSLAAPIAAGLVGAVTGFASSFALVIAGLTAVGATPAEAASGLLALCLGQAVLAIVLSLRFRMPLSFAWSTPGAAVLVAAGAATKGHDYSGAVGAFLVASALMAITGFWPWLARLATSIPKPIASAMLAGILFPICVAPVTASVEHPWLALPPIVVWLVLSRLAPRWAVPAAVVATAVAVLVAAGPDWADGASLAPVVTLTAPSFDPALIVGLGVPLYLVTMAGQQIPGFTVLRTFGYDAAPTRTLLASTGIVSAATSTFGGFQVNLSALTAAIMAGPDSHTPHARRWIAAVTGGVAYLVLAFGAGVAGALVRASPPILIESVAGLALLGALVTAIAGALEEVPNRVVAIATFLVVASGVSVAGIGSAVWGLLAGGAIMLVLRVGRRRAAD</sequence>
<keyword evidence="1" id="KW-0812">Transmembrane</keyword>
<evidence type="ECO:0000313" key="2">
    <source>
        <dbReference type="EMBL" id="TPW74546.1"/>
    </source>
</evidence>
<keyword evidence="1" id="KW-0472">Membrane</keyword>
<organism evidence="2 3">
    <name type="scientific">Schumannella soli</name>
    <dbReference type="NCBI Taxonomy" id="2590779"/>
    <lineage>
        <taxon>Bacteria</taxon>
        <taxon>Bacillati</taxon>
        <taxon>Actinomycetota</taxon>
        <taxon>Actinomycetes</taxon>
        <taxon>Micrococcales</taxon>
        <taxon>Microbacteriaceae</taxon>
        <taxon>Schumannella</taxon>
    </lineage>
</organism>
<dbReference type="GO" id="GO:0005886">
    <property type="term" value="C:plasma membrane"/>
    <property type="evidence" value="ECO:0007669"/>
    <property type="project" value="TreeGrafter"/>
</dbReference>
<dbReference type="PANTHER" id="PTHR30199:SF0">
    <property type="entry name" value="INNER MEMBRANE PROTEIN YDCO"/>
    <property type="match status" value="1"/>
</dbReference>
<feature type="transmembrane region" description="Helical" evidence="1">
    <location>
        <begin position="299"/>
        <end position="322"/>
    </location>
</feature>
<dbReference type="GO" id="GO:0042925">
    <property type="term" value="F:benzoate transmembrane transporter activity"/>
    <property type="evidence" value="ECO:0007669"/>
    <property type="project" value="InterPro"/>
</dbReference>
<reference evidence="2 3" key="1">
    <citation type="submission" date="2019-06" db="EMBL/GenBank/DDBJ databases">
        <authorList>
            <person name="Li F."/>
        </authorList>
    </citation>
    <scope>NUCLEOTIDE SEQUENCE [LARGE SCALE GENOMIC DNA]</scope>
    <source>
        <strain evidence="2 3">10F1D-1</strain>
    </source>
</reference>
<comment type="caution">
    <text evidence="2">The sequence shown here is derived from an EMBL/GenBank/DDBJ whole genome shotgun (WGS) entry which is preliminary data.</text>
</comment>
<dbReference type="AlphaFoldDB" id="A0A506XWG2"/>
<keyword evidence="3" id="KW-1185">Reference proteome</keyword>
<dbReference type="NCBIfam" id="TIGR00843">
    <property type="entry name" value="benE"/>
    <property type="match status" value="1"/>
</dbReference>
<dbReference type="Pfam" id="PF03594">
    <property type="entry name" value="BenE"/>
    <property type="match status" value="1"/>
</dbReference>
<feature type="transmembrane region" description="Helical" evidence="1">
    <location>
        <begin position="77"/>
        <end position="94"/>
    </location>
</feature>
<feature type="transmembrane region" description="Helical" evidence="1">
    <location>
        <begin position="360"/>
        <end position="393"/>
    </location>
</feature>
<feature type="transmembrane region" description="Helical" evidence="1">
    <location>
        <begin position="182"/>
        <end position="200"/>
    </location>
</feature>
<feature type="transmembrane region" description="Helical" evidence="1">
    <location>
        <begin position="100"/>
        <end position="122"/>
    </location>
</feature>
<dbReference type="RefSeq" id="WP_141164184.1">
    <property type="nucleotide sequence ID" value="NZ_VHQG01000004.1"/>
</dbReference>
<dbReference type="OrthoDB" id="9813854at2"/>
<gene>
    <name evidence="2" type="primary">benE</name>
    <name evidence="2" type="ORF">FJ657_13170</name>
</gene>